<dbReference type="CDD" id="cd00200">
    <property type="entry name" value="WD40"/>
    <property type="match status" value="1"/>
</dbReference>
<dbReference type="Pfam" id="PF00400">
    <property type="entry name" value="WD40"/>
    <property type="match status" value="7"/>
</dbReference>
<feature type="repeat" description="WD" evidence="3">
    <location>
        <begin position="132"/>
        <end position="173"/>
    </location>
</feature>
<feature type="repeat" description="WD" evidence="3">
    <location>
        <begin position="180"/>
        <end position="221"/>
    </location>
</feature>
<keyword evidence="1 3" id="KW-0853">WD repeat</keyword>
<dbReference type="SMART" id="SM00320">
    <property type="entry name" value="WD40"/>
    <property type="match status" value="7"/>
</dbReference>
<dbReference type="PRINTS" id="PR00320">
    <property type="entry name" value="GPROTEINBRPT"/>
</dbReference>
<dbReference type="PANTHER" id="PTHR19879">
    <property type="entry name" value="TRANSCRIPTION INITIATION FACTOR TFIID"/>
    <property type="match status" value="1"/>
</dbReference>
<dbReference type="Proteomes" id="UP001488838">
    <property type="component" value="Unassembled WGS sequence"/>
</dbReference>
<feature type="repeat" description="WD" evidence="3">
    <location>
        <begin position="19"/>
        <end position="60"/>
    </location>
</feature>
<accession>A0AAW0HD58</accession>
<organism evidence="4 5">
    <name type="scientific">Myodes glareolus</name>
    <name type="common">Bank vole</name>
    <name type="synonym">Clethrionomys glareolus</name>
    <dbReference type="NCBI Taxonomy" id="447135"/>
    <lineage>
        <taxon>Eukaryota</taxon>
        <taxon>Metazoa</taxon>
        <taxon>Chordata</taxon>
        <taxon>Craniata</taxon>
        <taxon>Vertebrata</taxon>
        <taxon>Euteleostomi</taxon>
        <taxon>Mammalia</taxon>
        <taxon>Eutheria</taxon>
        <taxon>Euarchontoglires</taxon>
        <taxon>Glires</taxon>
        <taxon>Rodentia</taxon>
        <taxon>Myomorpha</taxon>
        <taxon>Muroidea</taxon>
        <taxon>Cricetidae</taxon>
        <taxon>Arvicolinae</taxon>
        <taxon>Myodes</taxon>
    </lineage>
</organism>
<dbReference type="PANTHER" id="PTHR19879:SF9">
    <property type="entry name" value="TRANSCRIPTION INITIATION FACTOR TFIID SUBUNIT 5"/>
    <property type="match status" value="1"/>
</dbReference>
<dbReference type="InterPro" id="IPR015943">
    <property type="entry name" value="WD40/YVTN_repeat-like_dom_sf"/>
</dbReference>
<dbReference type="InterPro" id="IPR020472">
    <property type="entry name" value="WD40_PAC1"/>
</dbReference>
<dbReference type="PROSITE" id="PS00678">
    <property type="entry name" value="WD_REPEATS_1"/>
    <property type="match status" value="4"/>
</dbReference>
<reference evidence="4 5" key="1">
    <citation type="journal article" date="2023" name="bioRxiv">
        <title>Conserved and derived expression patterns and positive selection on dental genes reveal complex evolutionary context of ever-growing rodent molars.</title>
        <authorList>
            <person name="Calamari Z.T."/>
            <person name="Song A."/>
            <person name="Cohen E."/>
            <person name="Akter M."/>
            <person name="Roy R.D."/>
            <person name="Hallikas O."/>
            <person name="Christensen M.M."/>
            <person name="Li P."/>
            <person name="Marangoni P."/>
            <person name="Jernvall J."/>
            <person name="Klein O.D."/>
        </authorList>
    </citation>
    <scope>NUCLEOTIDE SEQUENCE [LARGE SCALE GENOMIC DNA]</scope>
    <source>
        <strain evidence="4">V071</strain>
    </source>
</reference>
<dbReference type="Gene3D" id="2.130.10.10">
    <property type="entry name" value="YVTN repeat-like/Quinoprotein amine dehydrogenase"/>
    <property type="match status" value="3"/>
</dbReference>
<feature type="repeat" description="WD" evidence="3">
    <location>
        <begin position="225"/>
        <end position="265"/>
    </location>
</feature>
<dbReference type="InterPro" id="IPR001680">
    <property type="entry name" value="WD40_rpt"/>
</dbReference>
<evidence type="ECO:0000313" key="4">
    <source>
        <dbReference type="EMBL" id="KAK7799561.1"/>
    </source>
</evidence>
<dbReference type="SUPFAM" id="SSF50978">
    <property type="entry name" value="WD40 repeat-like"/>
    <property type="match status" value="1"/>
</dbReference>
<gene>
    <name evidence="4" type="ORF">U0070_016522</name>
</gene>
<name>A0AAW0HD58_MYOGA</name>
<proteinExistence type="predicted"/>
<dbReference type="EMBL" id="JBBHLL010000604">
    <property type="protein sequence ID" value="KAK7799561.1"/>
    <property type="molecule type" value="Genomic_DNA"/>
</dbReference>
<feature type="repeat" description="WD" evidence="3">
    <location>
        <begin position="266"/>
        <end position="307"/>
    </location>
</feature>
<dbReference type="InterPro" id="IPR019775">
    <property type="entry name" value="WD40_repeat_CS"/>
</dbReference>
<evidence type="ECO:0000256" key="1">
    <source>
        <dbReference type="ARBA" id="ARBA00022574"/>
    </source>
</evidence>
<dbReference type="PROSITE" id="PS50294">
    <property type="entry name" value="WD_REPEATS_REGION"/>
    <property type="match status" value="6"/>
</dbReference>
<evidence type="ECO:0000313" key="5">
    <source>
        <dbReference type="Proteomes" id="UP001488838"/>
    </source>
</evidence>
<evidence type="ECO:0008006" key="6">
    <source>
        <dbReference type="Google" id="ProtNLM"/>
    </source>
</evidence>
<evidence type="ECO:0000256" key="2">
    <source>
        <dbReference type="ARBA" id="ARBA00022737"/>
    </source>
</evidence>
<feature type="repeat" description="WD" evidence="3">
    <location>
        <begin position="61"/>
        <end position="102"/>
    </location>
</feature>
<dbReference type="AlphaFoldDB" id="A0AAW0HD58"/>
<evidence type="ECO:0000256" key="3">
    <source>
        <dbReference type="PROSITE-ProRule" id="PRU00221"/>
    </source>
</evidence>
<protein>
    <recommendedName>
        <fullName evidence="6">WD repeat-containing protein 38</fullName>
    </recommendedName>
</protein>
<keyword evidence="5" id="KW-1185">Reference proteome</keyword>
<comment type="caution">
    <text evidence="4">The sequence shown here is derived from an EMBL/GenBank/DDBJ whole genome shotgun (WGS) entry which is preliminary data.</text>
</comment>
<sequence length="336" mass="36846">MPMNIEAPTKLAVGRVRFFGKHHGEVNCSAFSPDGQTLLTASDDGCVYVWETRSRRLLWRMAGHRGPVKFCRFSPDGRLVASSSCDHTVRLWDVTRFKCLHVLRGKRAALPRSHRLLCGLCPVLFPTFGLVSAGHQRSVETVSFSPDSRQLASGGWDRRVILWEVQLRLSLQSGHNVRLLAGHRDSVQSSDFSPTADALATGSWDSTVHIWDLRVASPAVSYQELEGHTGNISCLCYSTSGLLASGSWDKTIRIWKPTTSSLLFQLKGHATWVKSLAFSPDELRLASAGYSHTVKVWDCNTGKCLETLKGLLDVAHACVFTPDGKLLVAGSADAAT</sequence>
<dbReference type="PROSITE" id="PS50082">
    <property type="entry name" value="WD_REPEATS_2"/>
    <property type="match status" value="6"/>
</dbReference>
<dbReference type="InterPro" id="IPR036322">
    <property type="entry name" value="WD40_repeat_dom_sf"/>
</dbReference>
<keyword evidence="2" id="KW-0677">Repeat</keyword>